<dbReference type="Gene3D" id="2.40.50.100">
    <property type="match status" value="1"/>
</dbReference>
<dbReference type="AlphaFoldDB" id="A0A9Q2NR37"/>
<dbReference type="InterPro" id="IPR050093">
    <property type="entry name" value="ABC_SmlMolc_Importer"/>
</dbReference>
<organism evidence="5 6">
    <name type="scientific">Pseudosulfitobacter pseudonitzschiae</name>
    <dbReference type="NCBI Taxonomy" id="1402135"/>
    <lineage>
        <taxon>Bacteria</taxon>
        <taxon>Pseudomonadati</taxon>
        <taxon>Pseudomonadota</taxon>
        <taxon>Alphaproteobacteria</taxon>
        <taxon>Rhodobacterales</taxon>
        <taxon>Roseobacteraceae</taxon>
        <taxon>Pseudosulfitobacter</taxon>
    </lineage>
</organism>
<accession>A0A9Q2NR37</accession>
<dbReference type="GO" id="GO:0015697">
    <property type="term" value="P:quaternary ammonium group transport"/>
    <property type="evidence" value="ECO:0007669"/>
    <property type="project" value="UniProtKB-ARBA"/>
</dbReference>
<dbReference type="Proteomes" id="UP000809337">
    <property type="component" value="Unassembled WGS sequence"/>
</dbReference>
<keyword evidence="2" id="KW-0547">Nucleotide-binding</keyword>
<gene>
    <name evidence="5" type="ORF">JQX14_16360</name>
</gene>
<dbReference type="InterPro" id="IPR013611">
    <property type="entry name" value="Transp-assoc_OB_typ2"/>
</dbReference>
<proteinExistence type="predicted"/>
<dbReference type="InterPro" id="IPR003439">
    <property type="entry name" value="ABC_transporter-like_ATP-bd"/>
</dbReference>
<dbReference type="EMBL" id="JAFBWN010000012">
    <property type="protein sequence ID" value="MBM2356128.1"/>
    <property type="molecule type" value="Genomic_DNA"/>
</dbReference>
<dbReference type="GO" id="GO:0022857">
    <property type="term" value="F:transmembrane transporter activity"/>
    <property type="evidence" value="ECO:0007669"/>
    <property type="project" value="InterPro"/>
</dbReference>
<protein>
    <submittedName>
        <fullName evidence="5">ABC transporter ATP-binding protein</fullName>
    </submittedName>
</protein>
<reference evidence="5" key="1">
    <citation type="submission" date="2021-01" db="EMBL/GenBank/DDBJ databases">
        <title>Diatom-associated Roseobacters Show Island Model of Population Structure.</title>
        <authorList>
            <person name="Qu L."/>
            <person name="Feng X."/>
            <person name="Chen Y."/>
            <person name="Li L."/>
            <person name="Wang X."/>
            <person name="Hu Z."/>
            <person name="Wang H."/>
            <person name="Luo H."/>
        </authorList>
    </citation>
    <scope>NUCLEOTIDE SEQUENCE</scope>
    <source>
        <strain evidence="5">SM26-45</strain>
    </source>
</reference>
<evidence type="ECO:0000259" key="4">
    <source>
        <dbReference type="PROSITE" id="PS50893"/>
    </source>
</evidence>
<dbReference type="InterPro" id="IPR008995">
    <property type="entry name" value="Mo/tungstate-bd_C_term_dom"/>
</dbReference>
<keyword evidence="1" id="KW-0813">Transport</keyword>
<dbReference type="InterPro" id="IPR003593">
    <property type="entry name" value="AAA+_ATPase"/>
</dbReference>
<dbReference type="Pfam" id="PF00005">
    <property type="entry name" value="ABC_tran"/>
    <property type="match status" value="1"/>
</dbReference>
<dbReference type="Gene3D" id="3.40.50.300">
    <property type="entry name" value="P-loop containing nucleotide triphosphate hydrolases"/>
    <property type="match status" value="1"/>
</dbReference>
<dbReference type="SUPFAM" id="SSF50331">
    <property type="entry name" value="MOP-like"/>
    <property type="match status" value="1"/>
</dbReference>
<evidence type="ECO:0000313" key="6">
    <source>
        <dbReference type="Proteomes" id="UP000809337"/>
    </source>
</evidence>
<dbReference type="SUPFAM" id="SSF52540">
    <property type="entry name" value="P-loop containing nucleoside triphosphate hydrolases"/>
    <property type="match status" value="1"/>
</dbReference>
<dbReference type="GO" id="GO:0043190">
    <property type="term" value="C:ATP-binding cassette (ABC) transporter complex"/>
    <property type="evidence" value="ECO:0007669"/>
    <property type="project" value="InterPro"/>
</dbReference>
<dbReference type="PROSITE" id="PS00211">
    <property type="entry name" value="ABC_TRANSPORTER_1"/>
    <property type="match status" value="1"/>
</dbReference>
<evidence type="ECO:0000313" key="5">
    <source>
        <dbReference type="EMBL" id="MBM2356128.1"/>
    </source>
</evidence>
<dbReference type="PANTHER" id="PTHR42781:SF4">
    <property type="entry name" value="SPERMIDINE_PUTRESCINE IMPORT ATP-BINDING PROTEIN POTA"/>
    <property type="match status" value="1"/>
</dbReference>
<evidence type="ECO:0000256" key="2">
    <source>
        <dbReference type="ARBA" id="ARBA00022741"/>
    </source>
</evidence>
<evidence type="ECO:0000256" key="3">
    <source>
        <dbReference type="ARBA" id="ARBA00022840"/>
    </source>
</evidence>
<keyword evidence="3 5" id="KW-0067">ATP-binding</keyword>
<dbReference type="InterPro" id="IPR017871">
    <property type="entry name" value="ABC_transporter-like_CS"/>
</dbReference>
<dbReference type="SMART" id="SM00382">
    <property type="entry name" value="AAA"/>
    <property type="match status" value="1"/>
</dbReference>
<dbReference type="GO" id="GO:0005524">
    <property type="term" value="F:ATP binding"/>
    <property type="evidence" value="ECO:0007669"/>
    <property type="project" value="UniProtKB-KW"/>
</dbReference>
<dbReference type="PANTHER" id="PTHR42781">
    <property type="entry name" value="SPERMIDINE/PUTRESCINE IMPORT ATP-BINDING PROTEIN POTA"/>
    <property type="match status" value="1"/>
</dbReference>
<dbReference type="RefSeq" id="WP_231034890.1">
    <property type="nucleotide sequence ID" value="NZ_JAJNGX010000012.1"/>
</dbReference>
<feature type="domain" description="ABC transporter" evidence="4">
    <location>
        <begin position="29"/>
        <end position="258"/>
    </location>
</feature>
<dbReference type="FunFam" id="3.40.50.300:FF:000425">
    <property type="entry name" value="Probable ABC transporter, ATP-binding subunit"/>
    <property type="match status" value="1"/>
</dbReference>
<dbReference type="PROSITE" id="PS50893">
    <property type="entry name" value="ABC_TRANSPORTER_2"/>
    <property type="match status" value="1"/>
</dbReference>
<name>A0A9Q2NR37_9RHOB</name>
<dbReference type="GO" id="GO:0016887">
    <property type="term" value="F:ATP hydrolysis activity"/>
    <property type="evidence" value="ECO:0007669"/>
    <property type="project" value="InterPro"/>
</dbReference>
<dbReference type="InterPro" id="IPR027417">
    <property type="entry name" value="P-loop_NTPase"/>
</dbReference>
<sequence>MIQTPHIPIASIVETQNLARDNTPAEPILSIDHVTKRFDGATAVSSVCIDIMQGEFVTLLGPSGCGKSTLLRMIAGFETPTQGRILMRGEDMSHRPAYDREIGLVFQNLALFPHMNVFDNVAFGLRARGRTDGLQAKVQDMLALVGLDGFDDRRTGQISGGQRQRVALARSLVTQPDVLLLDEPLSALDLKLRRQLQTELKRIQQETGITFVFVTHDQEEALSMSDRIAVMNAGRVEQFGSAVDTYHRPATEFVARFVGETNLLRGQVQAASGGRVTLKLDNVNATVTVPAGDSSLGLGTDVAISIRPEHMTLGTGTDQPIAATVLSHSFSGATITYALDSAAGRLLAQVPFQPGGGHPLPAKASVSVGWADTAVTLIPGKPGHSQSDMEN</sequence>
<dbReference type="Pfam" id="PF08402">
    <property type="entry name" value="TOBE_2"/>
    <property type="match status" value="1"/>
</dbReference>
<evidence type="ECO:0000256" key="1">
    <source>
        <dbReference type="ARBA" id="ARBA00022448"/>
    </source>
</evidence>
<comment type="caution">
    <text evidence="5">The sequence shown here is derived from an EMBL/GenBank/DDBJ whole genome shotgun (WGS) entry which is preliminary data.</text>
</comment>